<accession>A0ABW2YGS0</accession>
<evidence type="ECO:0000256" key="1">
    <source>
        <dbReference type="SAM" id="Phobius"/>
    </source>
</evidence>
<dbReference type="RefSeq" id="WP_386824988.1">
    <property type="nucleotide sequence ID" value="NZ_JBHTIF010000003.1"/>
</dbReference>
<evidence type="ECO:0000313" key="2">
    <source>
        <dbReference type="EMBL" id="MFD0726801.1"/>
    </source>
</evidence>
<gene>
    <name evidence="2" type="ORF">ACFQ0E_14470</name>
</gene>
<proteinExistence type="predicted"/>
<dbReference type="Pfam" id="PF04956">
    <property type="entry name" value="TrbC"/>
    <property type="match status" value="1"/>
</dbReference>
<dbReference type="EMBL" id="JBHTIF010000003">
    <property type="protein sequence ID" value="MFD0726801.1"/>
    <property type="molecule type" value="Genomic_DNA"/>
</dbReference>
<keyword evidence="1" id="KW-1133">Transmembrane helix</keyword>
<protein>
    <submittedName>
        <fullName evidence="2">TrbC/VirB2 family protein</fullName>
    </submittedName>
</protein>
<feature type="transmembrane region" description="Helical" evidence="1">
    <location>
        <begin position="49"/>
        <end position="70"/>
    </location>
</feature>
<organism evidence="2 3">
    <name type="scientific">Lysobacter brunescens</name>
    <dbReference type="NCBI Taxonomy" id="262323"/>
    <lineage>
        <taxon>Bacteria</taxon>
        <taxon>Pseudomonadati</taxon>
        <taxon>Pseudomonadota</taxon>
        <taxon>Gammaproteobacteria</taxon>
        <taxon>Lysobacterales</taxon>
        <taxon>Lysobacteraceae</taxon>
        <taxon>Lysobacter</taxon>
    </lineage>
</organism>
<name>A0ABW2YGS0_9GAMM</name>
<sequence>MKSFNHDTKRHLSAAMTALVFVAALALPNLAFAGFADEGGKACGFMQNITGILNIISLAVVTVAIIFAGYQIAFAHKRISDVAPILIGGLLIGAAGQIAKMLLGDSADAGCTGEGDIFAIVNTVLPLYA</sequence>
<keyword evidence="3" id="KW-1185">Reference proteome</keyword>
<keyword evidence="1" id="KW-0812">Transmembrane</keyword>
<dbReference type="Proteomes" id="UP001597110">
    <property type="component" value="Unassembled WGS sequence"/>
</dbReference>
<comment type="caution">
    <text evidence="2">The sequence shown here is derived from an EMBL/GenBank/DDBJ whole genome shotgun (WGS) entry which is preliminary data.</text>
</comment>
<dbReference type="InterPro" id="IPR007039">
    <property type="entry name" value="TrbC/VirB2"/>
</dbReference>
<feature type="transmembrane region" description="Helical" evidence="1">
    <location>
        <begin position="82"/>
        <end position="99"/>
    </location>
</feature>
<evidence type="ECO:0000313" key="3">
    <source>
        <dbReference type="Proteomes" id="UP001597110"/>
    </source>
</evidence>
<reference evidence="3" key="1">
    <citation type="journal article" date="2019" name="Int. J. Syst. Evol. Microbiol.">
        <title>The Global Catalogue of Microorganisms (GCM) 10K type strain sequencing project: providing services to taxonomists for standard genome sequencing and annotation.</title>
        <authorList>
            <consortium name="The Broad Institute Genomics Platform"/>
            <consortium name="The Broad Institute Genome Sequencing Center for Infectious Disease"/>
            <person name="Wu L."/>
            <person name="Ma J."/>
        </authorList>
    </citation>
    <scope>NUCLEOTIDE SEQUENCE [LARGE SCALE GENOMIC DNA]</scope>
    <source>
        <strain evidence="3">CCUG 55585</strain>
    </source>
</reference>
<keyword evidence="1" id="KW-0472">Membrane</keyword>